<keyword evidence="8" id="KW-0418">Kinase</keyword>
<dbReference type="GO" id="GO:0005524">
    <property type="term" value="F:ATP binding"/>
    <property type="evidence" value="ECO:0007669"/>
    <property type="project" value="UniProtKB-KW"/>
</dbReference>
<keyword evidence="9" id="KW-0067">ATP-binding</keyword>
<keyword evidence="3" id="KW-0963">Cytoplasm</keyword>
<evidence type="ECO:0000256" key="9">
    <source>
        <dbReference type="ARBA" id="ARBA00022840"/>
    </source>
</evidence>
<dbReference type="PANTHER" id="PTHR22967">
    <property type="entry name" value="SERINE/THREONINE PROTEIN KINASE"/>
    <property type="match status" value="1"/>
</dbReference>
<evidence type="ECO:0000256" key="7">
    <source>
        <dbReference type="ARBA" id="ARBA00022741"/>
    </source>
</evidence>
<sequence>MNQPQIPLYQPGTLLTVGSHKVQVVKYLTSGGFAQIYTVQISPPDKFTNTNVACLKRVIVPDKPSLNTLRAEVDTMKLLRNNAHVVSYIDSHAAKFNPNEGSYEVFLLMEYCDMGGLIDFMNTRLQERLREDEILNIMSQVTQGIAAMHALHPPLLHRDIKIENVLLTSKGEYKVCDFGSVCGIIRPPSNAQEVSYVQHDIMKNTTAQYRAPEMIDLYRGLPIDEKSDIWALGVFLYKLCYYTTPFEKNGEAAILHATFQFPNYPQYSDRLKKLITYMLMEQPSQRPNSYQVLEEVSSMQNVQCPIPNFYLMNNNVTQGQMAMQTQPQNNGAMMASPNMQPYVPNNNFVYNTPNAVSMNDIQMMNAINLKVNSTHNTGMIPPTMATNMARTIPMQPVQKSQTLPVSSIPTNLQNTNKSSPFNLKSTTTYVDSETQTETPKQTLNKAISSNTEGFSLINEKNPNSVPMLSPSFSTSSSSSSSDENDSVDLRNKAYSPIRTPLKSQLQDNDERIKKVIQVAKEGLSRSRTSLESEPTFKKEKKNKVYNATLEKAKKHRSLPVMETTIKPDSTKPIASKSEISFAEPAVKSNSKSNEETKILIKQKMLEKLNASQNQFKKKSIPDGDSIHKNDQTPKPKVPSKPAHLRPKVPKKPAFLSSQKIK</sequence>
<dbReference type="PROSITE" id="PS00108">
    <property type="entry name" value="PROTEIN_KINASE_ST"/>
    <property type="match status" value="1"/>
</dbReference>
<feature type="compositionally biased region" description="Polar residues" evidence="14">
    <location>
        <begin position="455"/>
        <end position="466"/>
    </location>
</feature>
<evidence type="ECO:0000259" key="15">
    <source>
        <dbReference type="PROSITE" id="PS50011"/>
    </source>
</evidence>
<comment type="catalytic activity">
    <reaction evidence="12">
        <text>L-seryl-[protein] + ATP = O-phospho-L-seryl-[protein] + ADP + H(+)</text>
        <dbReference type="Rhea" id="RHEA:17989"/>
        <dbReference type="Rhea" id="RHEA-COMP:9863"/>
        <dbReference type="Rhea" id="RHEA-COMP:11604"/>
        <dbReference type="ChEBI" id="CHEBI:15378"/>
        <dbReference type="ChEBI" id="CHEBI:29999"/>
        <dbReference type="ChEBI" id="CHEBI:30616"/>
        <dbReference type="ChEBI" id="CHEBI:83421"/>
        <dbReference type="ChEBI" id="CHEBI:456216"/>
        <dbReference type="EC" id="2.7.11.1"/>
    </reaction>
</comment>
<dbReference type="InterPro" id="IPR000719">
    <property type="entry name" value="Prot_kinase_dom"/>
</dbReference>
<keyword evidence="6" id="KW-0808">Transferase</keyword>
<dbReference type="Pfam" id="PF00069">
    <property type="entry name" value="Pkinase"/>
    <property type="match status" value="1"/>
</dbReference>
<dbReference type="GO" id="GO:0004674">
    <property type="term" value="F:protein serine/threonine kinase activity"/>
    <property type="evidence" value="ECO:0007669"/>
    <property type="project" value="UniProtKB-KW"/>
</dbReference>
<evidence type="ECO:0000256" key="8">
    <source>
        <dbReference type="ARBA" id="ARBA00022777"/>
    </source>
</evidence>
<dbReference type="PROSITE" id="PS50011">
    <property type="entry name" value="PROTEIN_KINASE_DOM"/>
    <property type="match status" value="1"/>
</dbReference>
<dbReference type="RefSeq" id="XP_003677620.1">
    <property type="nucleotide sequence ID" value="XM_003677572.1"/>
</dbReference>
<dbReference type="InParanoid" id="G0VHG2"/>
<dbReference type="STRING" id="1064592.G0VHG2"/>
<keyword evidence="10" id="KW-0206">Cytoskeleton</keyword>
<evidence type="ECO:0000256" key="1">
    <source>
        <dbReference type="ARBA" id="ARBA00004134"/>
    </source>
</evidence>
<evidence type="ECO:0000256" key="4">
    <source>
        <dbReference type="ARBA" id="ARBA00022527"/>
    </source>
</evidence>
<feature type="domain" description="Protein kinase" evidence="15">
    <location>
        <begin position="22"/>
        <end position="311"/>
    </location>
</feature>
<keyword evidence="5" id="KW-0597">Phosphoprotein</keyword>
<dbReference type="SMART" id="SM00220">
    <property type="entry name" value="S_TKc"/>
    <property type="match status" value="1"/>
</dbReference>
<evidence type="ECO:0000256" key="2">
    <source>
        <dbReference type="ARBA" id="ARBA00012513"/>
    </source>
</evidence>
<evidence type="ECO:0000256" key="6">
    <source>
        <dbReference type="ARBA" id="ARBA00022679"/>
    </source>
</evidence>
<dbReference type="GeneID" id="96904933"/>
<reference key="2">
    <citation type="submission" date="2011-08" db="EMBL/GenBank/DDBJ databases">
        <title>Genome sequence of Naumovozyma castellii.</title>
        <authorList>
            <person name="Gordon J.L."/>
            <person name="Armisen D."/>
            <person name="Proux-Wera E."/>
            <person name="OhEigeartaigh S.S."/>
            <person name="Byrne K.P."/>
            <person name="Wolfe K.H."/>
        </authorList>
    </citation>
    <scope>NUCLEOTIDE SEQUENCE</scope>
    <source>
        <strain>Type strain:CBS 4309</strain>
    </source>
</reference>
<dbReference type="GO" id="GO:0000147">
    <property type="term" value="P:actin cortical patch assembly"/>
    <property type="evidence" value="ECO:0007669"/>
    <property type="project" value="TreeGrafter"/>
</dbReference>
<dbReference type="GO" id="GO:0007015">
    <property type="term" value="P:actin filament organization"/>
    <property type="evidence" value="ECO:0007669"/>
    <property type="project" value="EnsemblFungi"/>
</dbReference>
<comment type="subcellular location">
    <subcellularLocation>
        <location evidence="1">Cytoplasm</location>
        <location evidence="1">Cytoskeleton</location>
        <location evidence="1">Actin patch</location>
    </subcellularLocation>
</comment>
<dbReference type="eggNOG" id="KOG1989">
    <property type="taxonomic scope" value="Eukaryota"/>
</dbReference>
<dbReference type="InterPro" id="IPR011009">
    <property type="entry name" value="Kinase-like_dom_sf"/>
</dbReference>
<dbReference type="GO" id="GO:2000369">
    <property type="term" value="P:regulation of clathrin-dependent endocytosis"/>
    <property type="evidence" value="ECO:0007669"/>
    <property type="project" value="EnsemblFungi"/>
</dbReference>
<keyword evidence="7" id="KW-0547">Nucleotide-binding</keyword>
<dbReference type="InterPro" id="IPR008271">
    <property type="entry name" value="Ser/Thr_kinase_AS"/>
</dbReference>
<evidence type="ECO:0000256" key="13">
    <source>
        <dbReference type="ARBA" id="ARBA00065090"/>
    </source>
</evidence>
<dbReference type="FunFam" id="1.10.510.10:FF:000441">
    <property type="entry name" value="Serine/threonine protein kinase"/>
    <property type="match status" value="1"/>
</dbReference>
<evidence type="ECO:0000313" key="16">
    <source>
        <dbReference type="EMBL" id="CCC71268.1"/>
    </source>
</evidence>
<reference evidence="16 17" key="1">
    <citation type="journal article" date="2011" name="Proc. Natl. Acad. Sci. U.S.A.">
        <title>Evolutionary erosion of yeast sex chromosomes by mating-type switching accidents.</title>
        <authorList>
            <person name="Gordon J.L."/>
            <person name="Armisen D."/>
            <person name="Proux-Wera E."/>
            <person name="Oheigeartaigh S.S."/>
            <person name="Byrne K.P."/>
            <person name="Wolfe K.H."/>
        </authorList>
    </citation>
    <scope>NUCLEOTIDE SEQUENCE [LARGE SCALE GENOMIC DNA]</scope>
    <source>
        <strain evidence="17">ATCC 76901 / BCRC 22586 / CBS 4309 / NBRC 1992 / NRRL Y-12630</strain>
    </source>
</reference>
<dbReference type="AlphaFoldDB" id="G0VHG2"/>
<protein>
    <recommendedName>
        <fullName evidence="2">non-specific serine/threonine protein kinase</fullName>
        <ecNumber evidence="2">2.7.11.1</ecNumber>
    </recommendedName>
</protein>
<evidence type="ECO:0000313" key="17">
    <source>
        <dbReference type="Proteomes" id="UP000001640"/>
    </source>
</evidence>
<dbReference type="OrthoDB" id="2018507at2759"/>
<dbReference type="HOGENOM" id="CLU_011638_3_0_1"/>
<evidence type="ECO:0000256" key="3">
    <source>
        <dbReference type="ARBA" id="ARBA00022490"/>
    </source>
</evidence>
<name>G0VHG2_NAUCA</name>
<accession>G0VHG2</accession>
<comment type="subunit">
    <text evidence="13">Interacts with ABP1, which is required for proper actin patch localization.</text>
</comment>
<dbReference type="Gene3D" id="1.10.510.10">
    <property type="entry name" value="Transferase(Phosphotransferase) domain 1"/>
    <property type="match status" value="1"/>
</dbReference>
<dbReference type="PANTHER" id="PTHR22967:SF57">
    <property type="entry name" value="AUXILIN, ISOFORM A-RELATED"/>
    <property type="match status" value="1"/>
</dbReference>
<feature type="region of interest" description="Disordered" evidence="14">
    <location>
        <begin position="610"/>
        <end position="661"/>
    </location>
</feature>
<dbReference type="EMBL" id="HE576758">
    <property type="protein sequence ID" value="CCC71268.1"/>
    <property type="molecule type" value="Genomic_DNA"/>
</dbReference>
<comment type="catalytic activity">
    <reaction evidence="11">
        <text>L-threonyl-[protein] + ATP = O-phospho-L-threonyl-[protein] + ADP + H(+)</text>
        <dbReference type="Rhea" id="RHEA:46608"/>
        <dbReference type="Rhea" id="RHEA-COMP:11060"/>
        <dbReference type="Rhea" id="RHEA-COMP:11605"/>
        <dbReference type="ChEBI" id="CHEBI:15378"/>
        <dbReference type="ChEBI" id="CHEBI:30013"/>
        <dbReference type="ChEBI" id="CHEBI:30616"/>
        <dbReference type="ChEBI" id="CHEBI:61977"/>
        <dbReference type="ChEBI" id="CHEBI:456216"/>
        <dbReference type="EC" id="2.7.11.1"/>
    </reaction>
</comment>
<dbReference type="Proteomes" id="UP000001640">
    <property type="component" value="Chromosome 7"/>
</dbReference>
<dbReference type="CDD" id="cd14037">
    <property type="entry name" value="STKc_NAK_like"/>
    <property type="match status" value="1"/>
</dbReference>
<feature type="compositionally biased region" description="Low complexity" evidence="14">
    <location>
        <begin position="469"/>
        <end position="481"/>
    </location>
</feature>
<feature type="compositionally biased region" description="Basic and acidic residues" evidence="14">
    <location>
        <begin position="619"/>
        <end position="633"/>
    </location>
</feature>
<evidence type="ECO:0000256" key="14">
    <source>
        <dbReference type="SAM" id="MobiDB-lite"/>
    </source>
</evidence>
<gene>
    <name evidence="16" type="primary">NCAS0G03810</name>
    <name evidence="16" type="ordered locus">NCAS_0G03810</name>
</gene>
<organism evidence="16 17">
    <name type="scientific">Naumovozyma castellii</name>
    <name type="common">Yeast</name>
    <name type="synonym">Saccharomyces castellii</name>
    <dbReference type="NCBI Taxonomy" id="27288"/>
    <lineage>
        <taxon>Eukaryota</taxon>
        <taxon>Fungi</taxon>
        <taxon>Dikarya</taxon>
        <taxon>Ascomycota</taxon>
        <taxon>Saccharomycotina</taxon>
        <taxon>Saccharomycetes</taxon>
        <taxon>Saccharomycetales</taxon>
        <taxon>Saccharomycetaceae</taxon>
        <taxon>Naumovozyma</taxon>
    </lineage>
</organism>
<dbReference type="EC" id="2.7.11.1" evidence="2"/>
<dbReference type="SUPFAM" id="SSF56112">
    <property type="entry name" value="Protein kinase-like (PK-like)"/>
    <property type="match status" value="1"/>
</dbReference>
<evidence type="ECO:0000256" key="10">
    <source>
        <dbReference type="ARBA" id="ARBA00023212"/>
    </source>
</evidence>
<feature type="region of interest" description="Disordered" evidence="14">
    <location>
        <begin position="455"/>
        <end position="494"/>
    </location>
</feature>
<keyword evidence="17" id="KW-1185">Reference proteome</keyword>
<evidence type="ECO:0000256" key="12">
    <source>
        <dbReference type="ARBA" id="ARBA00048679"/>
    </source>
</evidence>
<evidence type="ECO:0000256" key="11">
    <source>
        <dbReference type="ARBA" id="ARBA00047899"/>
    </source>
</evidence>
<dbReference type="GO" id="GO:0030479">
    <property type="term" value="C:actin cortical patch"/>
    <property type="evidence" value="ECO:0007669"/>
    <property type="project" value="UniProtKB-SubCell"/>
</dbReference>
<dbReference type="KEGG" id="ncs:NCAS_0G03810"/>
<proteinExistence type="predicted"/>
<evidence type="ECO:0000256" key="5">
    <source>
        <dbReference type="ARBA" id="ARBA00022553"/>
    </source>
</evidence>
<keyword evidence="4" id="KW-0723">Serine/threonine-protein kinase</keyword>